<evidence type="ECO:0000313" key="1">
    <source>
        <dbReference type="EMBL" id="NNH77716.1"/>
    </source>
</evidence>
<reference evidence="1 2" key="1">
    <citation type="submission" date="2020-04" db="EMBL/GenBank/DDBJ databases">
        <title>Acinetobacter Taxon 24.</title>
        <authorList>
            <person name="Nemec A."/>
            <person name="Radolfova-Krizova L."/>
            <person name="Higgins P.G."/>
            <person name="Spanelova P."/>
        </authorList>
    </citation>
    <scope>NUCLEOTIDE SEQUENCE [LARGE SCALE GENOMIC DNA]</scope>
    <source>
        <strain evidence="1 2">ANC 5380</strain>
    </source>
</reference>
<dbReference type="Proteomes" id="UP000569202">
    <property type="component" value="Unassembled WGS sequence"/>
</dbReference>
<dbReference type="EMBL" id="JABERL010000020">
    <property type="protein sequence ID" value="NNH77716.1"/>
    <property type="molecule type" value="Genomic_DNA"/>
</dbReference>
<name>A0A7Y2RF96_9GAMM</name>
<gene>
    <name evidence="1" type="ORF">HLH17_08610</name>
</gene>
<protein>
    <submittedName>
        <fullName evidence="1">Uncharacterized protein</fullName>
    </submittedName>
</protein>
<organism evidence="1 2">
    <name type="scientific">Acinetobacter terrae</name>
    <dbReference type="NCBI Taxonomy" id="2731247"/>
    <lineage>
        <taxon>Bacteria</taxon>
        <taxon>Pseudomonadati</taxon>
        <taxon>Pseudomonadota</taxon>
        <taxon>Gammaproteobacteria</taxon>
        <taxon>Moraxellales</taxon>
        <taxon>Moraxellaceae</taxon>
        <taxon>Acinetobacter</taxon>
        <taxon>Acinetobacter Taxon 24</taxon>
    </lineage>
</organism>
<comment type="caution">
    <text evidence="1">The sequence shown here is derived from an EMBL/GenBank/DDBJ whole genome shotgun (WGS) entry which is preliminary data.</text>
</comment>
<sequence>MKMKMLKEDLEFLTTLAQEFFKQEDIVYKLNQFLDNQIKGWEIWLQVEFALFLFKHPNVSEIEREKRYELDKRMSKDKDICSIDFLIRQKYKQSSIPLEIKQHENASNCIRYMLKDIEKYEKVRDSSTTTGRSLWCLGLHPTVEDDYLEKLINENKFREINPDFVTSQVIEGTKFSFTLL</sequence>
<proteinExistence type="predicted"/>
<evidence type="ECO:0000313" key="2">
    <source>
        <dbReference type="Proteomes" id="UP000569202"/>
    </source>
</evidence>
<dbReference type="AlphaFoldDB" id="A0A7Y2RF96"/>
<accession>A0A7Y2RF96</accession>